<dbReference type="InterPro" id="IPR001915">
    <property type="entry name" value="Peptidase_M48"/>
</dbReference>
<dbReference type="PANTHER" id="PTHR22726">
    <property type="entry name" value="METALLOENDOPEPTIDASE OMA1"/>
    <property type="match status" value="1"/>
</dbReference>
<comment type="caution">
    <text evidence="9">The sequence shown here is derived from an EMBL/GenBank/DDBJ whole genome shotgun (WGS) entry which is preliminary data.</text>
</comment>
<evidence type="ECO:0000256" key="2">
    <source>
        <dbReference type="ARBA" id="ARBA00022670"/>
    </source>
</evidence>
<keyword evidence="4" id="KW-0378">Hydrolase</keyword>
<dbReference type="Pfam" id="PF01435">
    <property type="entry name" value="Peptidase_M48"/>
    <property type="match status" value="1"/>
</dbReference>
<dbReference type="EMBL" id="JACPNR010000014">
    <property type="protein sequence ID" value="MBI2679291.1"/>
    <property type="molecule type" value="Genomic_DNA"/>
</dbReference>
<dbReference type="AlphaFoldDB" id="A0A932AAR1"/>
<keyword evidence="3" id="KW-0479">Metal-binding</keyword>
<dbReference type="GO" id="GO:0046872">
    <property type="term" value="F:metal ion binding"/>
    <property type="evidence" value="ECO:0007669"/>
    <property type="project" value="UniProtKB-KW"/>
</dbReference>
<dbReference type="GO" id="GO:0016020">
    <property type="term" value="C:membrane"/>
    <property type="evidence" value="ECO:0007669"/>
    <property type="project" value="TreeGrafter"/>
</dbReference>
<feature type="domain" description="Peptidase M48" evidence="8">
    <location>
        <begin position="74"/>
        <end position="251"/>
    </location>
</feature>
<dbReference type="Gene3D" id="3.40.1000.10">
    <property type="entry name" value="Mog1/PsbP, alpha/beta/alpha sandwich"/>
    <property type="match status" value="1"/>
</dbReference>
<comment type="cofactor">
    <cofactor evidence="1">
        <name>Zn(2+)</name>
        <dbReference type="ChEBI" id="CHEBI:29105"/>
    </cofactor>
</comment>
<gene>
    <name evidence="9" type="ORF">HYX28_10970</name>
</gene>
<feature type="chain" id="PRO_5037232845" evidence="7">
    <location>
        <begin position="33"/>
        <end position="473"/>
    </location>
</feature>
<organism evidence="9 10">
    <name type="scientific">Candidatus Korobacter versatilis</name>
    <dbReference type="NCBI Taxonomy" id="658062"/>
    <lineage>
        <taxon>Bacteria</taxon>
        <taxon>Pseudomonadati</taxon>
        <taxon>Acidobacteriota</taxon>
        <taxon>Terriglobia</taxon>
        <taxon>Terriglobales</taxon>
        <taxon>Candidatus Korobacteraceae</taxon>
        <taxon>Candidatus Korobacter</taxon>
    </lineage>
</organism>
<protein>
    <submittedName>
        <fullName evidence="9">M48 family metalloprotease</fullName>
    </submittedName>
</protein>
<proteinExistence type="predicted"/>
<dbReference type="GO" id="GO:0051603">
    <property type="term" value="P:proteolysis involved in protein catabolic process"/>
    <property type="evidence" value="ECO:0007669"/>
    <property type="project" value="TreeGrafter"/>
</dbReference>
<dbReference type="InterPro" id="IPR051156">
    <property type="entry name" value="Mito/Outer_Membr_Metalloprot"/>
</dbReference>
<evidence type="ECO:0000259" key="8">
    <source>
        <dbReference type="Pfam" id="PF01435"/>
    </source>
</evidence>
<keyword evidence="5" id="KW-0862">Zinc</keyword>
<evidence type="ECO:0000256" key="1">
    <source>
        <dbReference type="ARBA" id="ARBA00001947"/>
    </source>
</evidence>
<name>A0A932AAR1_9BACT</name>
<feature type="signal peptide" evidence="7">
    <location>
        <begin position="1"/>
        <end position="32"/>
    </location>
</feature>
<evidence type="ECO:0000256" key="4">
    <source>
        <dbReference type="ARBA" id="ARBA00022801"/>
    </source>
</evidence>
<evidence type="ECO:0000256" key="7">
    <source>
        <dbReference type="SAM" id="SignalP"/>
    </source>
</evidence>
<keyword evidence="7" id="KW-0732">Signal</keyword>
<dbReference type="Gene3D" id="3.30.2010.10">
    <property type="entry name" value="Metalloproteases ('zincins'), catalytic domain"/>
    <property type="match status" value="1"/>
</dbReference>
<evidence type="ECO:0000256" key="5">
    <source>
        <dbReference type="ARBA" id="ARBA00022833"/>
    </source>
</evidence>
<evidence type="ECO:0000256" key="3">
    <source>
        <dbReference type="ARBA" id="ARBA00022723"/>
    </source>
</evidence>
<evidence type="ECO:0000313" key="9">
    <source>
        <dbReference type="EMBL" id="MBI2679291.1"/>
    </source>
</evidence>
<reference evidence="9" key="1">
    <citation type="submission" date="2020-07" db="EMBL/GenBank/DDBJ databases">
        <title>Huge and variable diversity of episymbiotic CPR bacteria and DPANN archaea in groundwater ecosystems.</title>
        <authorList>
            <person name="He C.Y."/>
            <person name="Keren R."/>
            <person name="Whittaker M."/>
            <person name="Farag I.F."/>
            <person name="Doudna J."/>
            <person name="Cate J.H.D."/>
            <person name="Banfield J.F."/>
        </authorList>
    </citation>
    <scope>NUCLEOTIDE SEQUENCE</scope>
    <source>
        <strain evidence="9">NC_groundwater_580_Pr5_B-0.1um_64_19</strain>
    </source>
</reference>
<dbReference type="PANTHER" id="PTHR22726:SF1">
    <property type="entry name" value="METALLOENDOPEPTIDASE OMA1, MITOCHONDRIAL"/>
    <property type="match status" value="1"/>
</dbReference>
<dbReference type="CDD" id="cd07333">
    <property type="entry name" value="M48C_bepA_like"/>
    <property type="match status" value="1"/>
</dbReference>
<accession>A0A932AAR1</accession>
<keyword evidence="6 9" id="KW-0482">Metalloprotease</keyword>
<keyword evidence="2" id="KW-0645">Protease</keyword>
<dbReference type="Proteomes" id="UP000779809">
    <property type="component" value="Unassembled WGS sequence"/>
</dbReference>
<evidence type="ECO:0000256" key="6">
    <source>
        <dbReference type="ARBA" id="ARBA00023049"/>
    </source>
</evidence>
<sequence length="473" mass="51355">MKARSFIARTVATRTIALILALAIAAPQLAEARFQPTSGSNAFSEEQEVQLGKEAAADVYRKMPVLPDSDPLSRYVQQLGNRLVAQAPGYRWPYNFHVVNQKEINAFALPGGPLFVNVGTIQAANNEAQLAGVMAHEMSHVIQRHATRAYTRQRPYAIGAGILGAILGGRGGALAGLAQLATQFTIGSYFLKNSRDAEREADLLGADLMYDSGYDPRQLAAFFETIQAQGGARTMQFFSDHPDPGNRQAYIADEARSLPPRSFVRDSAAFQDAKRRANGMNPLTAQQIAAGQGRTTSTGGATQVARADVMPSGSFNDFQHTAYTIQYPDNWQVFGSNTSSATIAPRAGISNNSVSYGVIIDGFQPASGASTLDDATNQLVQRLRQGNPDMRAVGNTQGIRVNGIAGRSVDLVTTSTIRDNQGRTQREHDWLITLPYSSNAILYLVFIAPEQDFDPLRSQAFEPMLRSLRLQPE</sequence>
<evidence type="ECO:0000313" key="10">
    <source>
        <dbReference type="Proteomes" id="UP000779809"/>
    </source>
</evidence>
<dbReference type="GO" id="GO:0004222">
    <property type="term" value="F:metalloendopeptidase activity"/>
    <property type="evidence" value="ECO:0007669"/>
    <property type="project" value="InterPro"/>
</dbReference>